<evidence type="ECO:0000313" key="4">
    <source>
        <dbReference type="EMBL" id="RPB07689.1"/>
    </source>
</evidence>
<evidence type="ECO:0000259" key="3">
    <source>
        <dbReference type="Pfam" id="PF23317"/>
    </source>
</evidence>
<dbReference type="PANTHER" id="PTHR35859:SF5">
    <property type="entry name" value="ION TRANSPORT DOMAIN-CONTAINING PROTEIN"/>
    <property type="match status" value="1"/>
</dbReference>
<dbReference type="PANTHER" id="PTHR35859">
    <property type="entry name" value="NONSELECTIVE CATION CHANNEL PROTEIN"/>
    <property type="match status" value="1"/>
</dbReference>
<keyword evidence="2" id="KW-0472">Membrane</keyword>
<gene>
    <name evidence="4" type="ORF">P167DRAFT_529703</name>
</gene>
<feature type="domain" description="Calcium channel YVC1-like C-terminal transmembrane" evidence="3">
    <location>
        <begin position="5"/>
        <end position="134"/>
    </location>
</feature>
<keyword evidence="5" id="KW-1185">Reference proteome</keyword>
<dbReference type="Pfam" id="PF23317">
    <property type="entry name" value="YVC1_C"/>
    <property type="match status" value="1"/>
</dbReference>
<dbReference type="AlphaFoldDB" id="A0A3N4KEA4"/>
<evidence type="ECO:0000313" key="5">
    <source>
        <dbReference type="Proteomes" id="UP000277580"/>
    </source>
</evidence>
<feature type="region of interest" description="Disordered" evidence="1">
    <location>
        <begin position="143"/>
        <end position="166"/>
    </location>
</feature>
<feature type="transmembrane region" description="Helical" evidence="2">
    <location>
        <begin position="30"/>
        <end position="51"/>
    </location>
</feature>
<evidence type="ECO:0000256" key="2">
    <source>
        <dbReference type="SAM" id="Phobius"/>
    </source>
</evidence>
<accession>A0A3N4KEA4</accession>
<dbReference type="InterPro" id="IPR052971">
    <property type="entry name" value="TRP_calcium_channel"/>
</dbReference>
<reference evidence="4 5" key="1">
    <citation type="journal article" date="2018" name="Nat. Ecol. Evol.">
        <title>Pezizomycetes genomes reveal the molecular basis of ectomycorrhizal truffle lifestyle.</title>
        <authorList>
            <person name="Murat C."/>
            <person name="Payen T."/>
            <person name="Noel B."/>
            <person name="Kuo A."/>
            <person name="Morin E."/>
            <person name="Chen J."/>
            <person name="Kohler A."/>
            <person name="Krizsan K."/>
            <person name="Balestrini R."/>
            <person name="Da Silva C."/>
            <person name="Montanini B."/>
            <person name="Hainaut M."/>
            <person name="Levati E."/>
            <person name="Barry K.W."/>
            <person name="Belfiori B."/>
            <person name="Cichocki N."/>
            <person name="Clum A."/>
            <person name="Dockter R.B."/>
            <person name="Fauchery L."/>
            <person name="Guy J."/>
            <person name="Iotti M."/>
            <person name="Le Tacon F."/>
            <person name="Lindquist E.A."/>
            <person name="Lipzen A."/>
            <person name="Malagnac F."/>
            <person name="Mello A."/>
            <person name="Molinier V."/>
            <person name="Miyauchi S."/>
            <person name="Poulain J."/>
            <person name="Riccioni C."/>
            <person name="Rubini A."/>
            <person name="Sitrit Y."/>
            <person name="Splivallo R."/>
            <person name="Traeger S."/>
            <person name="Wang M."/>
            <person name="Zifcakova L."/>
            <person name="Wipf D."/>
            <person name="Zambonelli A."/>
            <person name="Paolocci F."/>
            <person name="Nowrousian M."/>
            <person name="Ottonello S."/>
            <person name="Baldrian P."/>
            <person name="Spatafora J.W."/>
            <person name="Henrissat B."/>
            <person name="Nagy L.G."/>
            <person name="Aury J.M."/>
            <person name="Wincker P."/>
            <person name="Grigoriev I.V."/>
            <person name="Bonfante P."/>
            <person name="Martin F.M."/>
        </authorList>
    </citation>
    <scope>NUCLEOTIDE SEQUENCE [LARGE SCALE GENOMIC DNA]</scope>
    <source>
        <strain evidence="4 5">CCBAS932</strain>
    </source>
</reference>
<dbReference type="InterPro" id="IPR056336">
    <property type="entry name" value="YVC1_C"/>
</dbReference>
<dbReference type="STRING" id="1392247.A0A3N4KEA4"/>
<dbReference type="OrthoDB" id="310870at2759"/>
<protein>
    <recommendedName>
        <fullName evidence="3">Calcium channel YVC1-like C-terminal transmembrane domain-containing protein</fullName>
    </recommendedName>
</protein>
<evidence type="ECO:0000256" key="1">
    <source>
        <dbReference type="SAM" id="MobiDB-lite"/>
    </source>
</evidence>
<name>A0A3N4KEA4_9PEZI</name>
<proteinExistence type="predicted"/>
<keyword evidence="2" id="KW-0812">Transmembrane</keyword>
<sequence>MSWMLIKGFFGSNTVGFDAMREISPVLGPPLMLIFVTLTNILLITSLISILSNGLTNMMNNAREEYLFMFSIMVMEASTSNRLVVYYPPLNLLPLILLRPLRLFVSAGRLRRVRIALLKFSHFPFVAAIMLYESLWPENETRHTAWGPSPTKKSPFGHGLRPLNRRPDRYPEWSGRLAGGRLGLGGGAGFQAGAALKSSASSLRLEDQYEGGSTLGETRAPYAHNRHDGIYSARDDEIRQLRVAIEDMSRKLDELLALKGM</sequence>
<feature type="transmembrane region" description="Helical" evidence="2">
    <location>
        <begin position="83"/>
        <end position="101"/>
    </location>
</feature>
<dbReference type="InParanoid" id="A0A3N4KEA4"/>
<organism evidence="4 5">
    <name type="scientific">Morchella conica CCBAS932</name>
    <dbReference type="NCBI Taxonomy" id="1392247"/>
    <lineage>
        <taxon>Eukaryota</taxon>
        <taxon>Fungi</taxon>
        <taxon>Dikarya</taxon>
        <taxon>Ascomycota</taxon>
        <taxon>Pezizomycotina</taxon>
        <taxon>Pezizomycetes</taxon>
        <taxon>Pezizales</taxon>
        <taxon>Morchellaceae</taxon>
        <taxon>Morchella</taxon>
    </lineage>
</organism>
<keyword evidence="2" id="KW-1133">Transmembrane helix</keyword>
<dbReference type="Proteomes" id="UP000277580">
    <property type="component" value="Unassembled WGS sequence"/>
</dbReference>
<dbReference type="EMBL" id="ML119177">
    <property type="protein sequence ID" value="RPB07689.1"/>
    <property type="molecule type" value="Genomic_DNA"/>
</dbReference>